<dbReference type="AlphaFoldDB" id="A0A1F5Q240"/>
<evidence type="ECO:0000313" key="1">
    <source>
        <dbReference type="EMBL" id="OGE96216.1"/>
    </source>
</evidence>
<dbReference type="Proteomes" id="UP000177281">
    <property type="component" value="Unassembled WGS sequence"/>
</dbReference>
<accession>A0A1F5Q240</accession>
<dbReference type="EMBL" id="MFFB01000006">
    <property type="protein sequence ID" value="OGE96216.1"/>
    <property type="molecule type" value="Genomic_DNA"/>
</dbReference>
<name>A0A1F5Q240_9BACT</name>
<protein>
    <submittedName>
        <fullName evidence="1">Uncharacterized protein</fullName>
    </submittedName>
</protein>
<reference evidence="1 2" key="1">
    <citation type="journal article" date="2016" name="Nat. Commun.">
        <title>Thousands of microbial genomes shed light on interconnected biogeochemical processes in an aquifer system.</title>
        <authorList>
            <person name="Anantharaman K."/>
            <person name="Brown C.T."/>
            <person name="Hug L.A."/>
            <person name="Sharon I."/>
            <person name="Castelle C.J."/>
            <person name="Probst A.J."/>
            <person name="Thomas B.C."/>
            <person name="Singh A."/>
            <person name="Wilkins M.J."/>
            <person name="Karaoz U."/>
            <person name="Brodie E.L."/>
            <person name="Williams K.H."/>
            <person name="Hubbard S.S."/>
            <person name="Banfield J.F."/>
        </authorList>
    </citation>
    <scope>NUCLEOTIDE SEQUENCE [LARGE SCALE GENOMIC DNA]</scope>
</reference>
<evidence type="ECO:0000313" key="2">
    <source>
        <dbReference type="Proteomes" id="UP000177281"/>
    </source>
</evidence>
<comment type="caution">
    <text evidence="1">The sequence shown here is derived from an EMBL/GenBank/DDBJ whole genome shotgun (WGS) entry which is preliminary data.</text>
</comment>
<sequence length="262" mass="27982">MKKVLISVATFVFILAAGSGVGLLWTSFFPPEERGVRVATTDANGMVKAHAGDAKTILKQTGFRGGNGRVSVTMFKDTRTPVSMDIANARQARDEQIAIARGGFLPAPDRFLEGYTHDWVSSGIPVYTCTHVTAAGRITRDPITAAGPDGINLDAMNAETRSAFVQEHGDRAKVLPGVPWGTFIGKVCADAGGNSCQTPFPIGQSAYLSAERVGAGTLWIWTNGFVAQSSTGLLNRSDFNVYQGGFRFEHEAAPEYKCKGGF</sequence>
<proteinExistence type="predicted"/>
<organism evidence="1 2">
    <name type="scientific">Candidatus Doudnabacteria bacterium RIFCSPLOWO2_01_FULL_44_21</name>
    <dbReference type="NCBI Taxonomy" id="1817841"/>
    <lineage>
        <taxon>Bacteria</taxon>
        <taxon>Candidatus Doudnaibacteriota</taxon>
    </lineage>
</organism>
<gene>
    <name evidence="1" type="ORF">A3B10_02800</name>
</gene>
<dbReference type="STRING" id="1817841.A3B10_02800"/>